<dbReference type="AlphaFoldDB" id="A0A1M6QYH8"/>
<feature type="transmembrane region" description="Helical" evidence="6">
    <location>
        <begin position="21"/>
        <end position="39"/>
    </location>
</feature>
<feature type="transmembrane region" description="Helical" evidence="6">
    <location>
        <begin position="284"/>
        <end position="311"/>
    </location>
</feature>
<reference evidence="8 9" key="1">
    <citation type="submission" date="2016-11" db="EMBL/GenBank/DDBJ databases">
        <authorList>
            <person name="Jaros S."/>
            <person name="Januszkiewicz K."/>
            <person name="Wedrychowicz H."/>
        </authorList>
    </citation>
    <scope>NUCLEOTIDE SEQUENCE [LARGE SCALE GENOMIC DNA]</scope>
    <source>
        <strain evidence="8 9">DSM 3090</strain>
    </source>
</reference>
<dbReference type="PANTHER" id="PTHR46795:SF3">
    <property type="entry name" value="ABC TRANSPORTER PERMEASE"/>
    <property type="match status" value="1"/>
</dbReference>
<comment type="similarity">
    <text evidence="6">Belongs to the ABC-4 integral membrane protein family.</text>
</comment>
<feature type="transmembrane region" description="Helical" evidence="6">
    <location>
        <begin position="550"/>
        <end position="575"/>
    </location>
</feature>
<evidence type="ECO:0000259" key="7">
    <source>
        <dbReference type="Pfam" id="PF02687"/>
    </source>
</evidence>
<gene>
    <name evidence="8" type="ORF">SAMN02745248_02158</name>
</gene>
<dbReference type="InterPro" id="IPR052536">
    <property type="entry name" value="ABC-4_Integral_Memb_Prot"/>
</dbReference>
<evidence type="ECO:0000256" key="5">
    <source>
        <dbReference type="ARBA" id="ARBA00023136"/>
    </source>
</evidence>
<feature type="transmembrane region" description="Helical" evidence="6">
    <location>
        <begin position="609"/>
        <end position="631"/>
    </location>
</feature>
<feature type="transmembrane region" description="Helical" evidence="6">
    <location>
        <begin position="59"/>
        <end position="78"/>
    </location>
</feature>
<accession>A0A1M6QYH8</accession>
<dbReference type="InterPro" id="IPR023298">
    <property type="entry name" value="ATPase_P-typ_TM_dom_sf"/>
</dbReference>
<sequence>MNKFMYSKLALSNIKKNKNMYFPFLLAAMVMASLFYILTSITVKTANSNFSGAREVSSILYMGIWCIGFFSILIIFYINSFLMKRRTRELGLYNVLGMDKKHIGKVLFWETFFIGIGSIVLGIFFGALLAKLMFLILIKLAQIKTPMEFSISGFAIILTSILFGVLFILLIIYNRIRVIFLKPIELLHSTNVGEREPKAKWIITLLGLGTLGTGYYIAMTCKNVMEALSTFLIAVILVIIGTYLLFTTVSIAVLKIMKSNKRYYYHKTHFITISGMIYRMKKNAAGLASICILSTMVLVTLSTTVSLYMGLEDMLKMQYDRDIVTSYNYEPNMDKLQNHNPGSYDTNLIKETMERQAEKHNVKIDNVQDFYMLNLIMQYNKETHNVAKSMALSDINNMSNVIVMNLDDYNKLNNSKETLGAQEAIILTSEKSKYDYDTILIKSNIEKKYTIKKKLTNEFCDSLPNYYVNVKVLVVPTLNEMEALAYYDKSKEGSYRTQSVTYNYKFDLSGSMADKKAFIGNLRDVLNDAGIAHVRDVRDIYSGRENFMNMYGSLLFIGVFLGILFLITTVMIIYYKQISEGYEDRSRFDMMKKVGMGDKEVKKVIHSQILTVFFLPIIVAIVHICFAFRIIRQLLLMLGLTKTSLFIICTVGTVLIFTIAYGIVYALTAKTYYKLVNKANL</sequence>
<proteinExistence type="inferred from homology"/>
<keyword evidence="9" id="KW-1185">Reference proteome</keyword>
<dbReference type="SUPFAM" id="SSF81665">
    <property type="entry name" value="Calcium ATPase, transmembrane domain M"/>
    <property type="match status" value="1"/>
</dbReference>
<dbReference type="GO" id="GO:0055085">
    <property type="term" value="P:transmembrane transport"/>
    <property type="evidence" value="ECO:0007669"/>
    <property type="project" value="UniProtKB-UniRule"/>
</dbReference>
<comment type="subcellular location">
    <subcellularLocation>
        <location evidence="1 6">Cell membrane</location>
        <topology evidence="1 6">Multi-pass membrane protein</topology>
    </subcellularLocation>
</comment>
<keyword evidence="5 6" id="KW-0472">Membrane</keyword>
<evidence type="ECO:0000313" key="8">
    <source>
        <dbReference type="EMBL" id="SHK25200.1"/>
    </source>
</evidence>
<feature type="transmembrane region" description="Helical" evidence="6">
    <location>
        <begin position="643"/>
        <end position="668"/>
    </location>
</feature>
<evidence type="ECO:0000313" key="9">
    <source>
        <dbReference type="Proteomes" id="UP000183952"/>
    </source>
</evidence>
<evidence type="ECO:0000256" key="1">
    <source>
        <dbReference type="ARBA" id="ARBA00004651"/>
    </source>
</evidence>
<feature type="transmembrane region" description="Helical" evidence="6">
    <location>
        <begin position="149"/>
        <end position="173"/>
    </location>
</feature>
<feature type="domain" description="ABC3 transporter permease C-terminal" evidence="7">
    <location>
        <begin position="64"/>
        <end position="179"/>
    </location>
</feature>
<dbReference type="RefSeq" id="WP_072904090.1">
    <property type="nucleotide sequence ID" value="NZ_FRAD01000019.1"/>
</dbReference>
<organism evidence="8 9">
    <name type="scientific">Hathewaya proteolytica DSM 3090</name>
    <dbReference type="NCBI Taxonomy" id="1121331"/>
    <lineage>
        <taxon>Bacteria</taxon>
        <taxon>Bacillati</taxon>
        <taxon>Bacillota</taxon>
        <taxon>Clostridia</taxon>
        <taxon>Eubacteriales</taxon>
        <taxon>Clostridiaceae</taxon>
        <taxon>Hathewaya</taxon>
    </lineage>
</organism>
<dbReference type="InterPro" id="IPR003838">
    <property type="entry name" value="ABC3_permease_C"/>
</dbReference>
<feature type="domain" description="ABC3 transporter permease C-terminal" evidence="7">
    <location>
        <begin position="560"/>
        <end position="667"/>
    </location>
</feature>
<evidence type="ECO:0000256" key="2">
    <source>
        <dbReference type="ARBA" id="ARBA00022475"/>
    </source>
</evidence>
<feature type="transmembrane region" description="Helical" evidence="6">
    <location>
        <begin position="106"/>
        <end position="129"/>
    </location>
</feature>
<dbReference type="STRING" id="1121331.SAMN02745248_02158"/>
<dbReference type="GO" id="GO:0005886">
    <property type="term" value="C:plasma membrane"/>
    <property type="evidence" value="ECO:0007669"/>
    <property type="project" value="UniProtKB-SubCell"/>
</dbReference>
<keyword evidence="3 6" id="KW-0812">Transmembrane</keyword>
<feature type="transmembrane region" description="Helical" evidence="6">
    <location>
        <begin position="231"/>
        <end position="254"/>
    </location>
</feature>
<dbReference type="Proteomes" id="UP000183952">
    <property type="component" value="Unassembled WGS sequence"/>
</dbReference>
<dbReference type="InterPro" id="IPR027022">
    <property type="entry name" value="ABC_permease_BceB-typ"/>
</dbReference>
<protein>
    <submittedName>
        <fullName evidence="8">Putative ABC transport system permease protein</fullName>
    </submittedName>
</protein>
<keyword evidence="4 6" id="KW-1133">Transmembrane helix</keyword>
<dbReference type="Pfam" id="PF02687">
    <property type="entry name" value="FtsX"/>
    <property type="match status" value="2"/>
</dbReference>
<keyword evidence="6" id="KW-0813">Transport</keyword>
<dbReference type="EMBL" id="FRAD01000019">
    <property type="protein sequence ID" value="SHK25200.1"/>
    <property type="molecule type" value="Genomic_DNA"/>
</dbReference>
<evidence type="ECO:0000256" key="4">
    <source>
        <dbReference type="ARBA" id="ARBA00022989"/>
    </source>
</evidence>
<feature type="transmembrane region" description="Helical" evidence="6">
    <location>
        <begin position="201"/>
        <end position="219"/>
    </location>
</feature>
<dbReference type="PIRSF" id="PIRSF018968">
    <property type="entry name" value="ABC_permease_BceB"/>
    <property type="match status" value="1"/>
</dbReference>
<evidence type="ECO:0000256" key="6">
    <source>
        <dbReference type="PIRNR" id="PIRNR018968"/>
    </source>
</evidence>
<dbReference type="OrthoDB" id="9781780at2"/>
<evidence type="ECO:0000256" key="3">
    <source>
        <dbReference type="ARBA" id="ARBA00022692"/>
    </source>
</evidence>
<dbReference type="PANTHER" id="PTHR46795">
    <property type="entry name" value="ABC TRANSPORTER PERMEASE-RELATED-RELATED"/>
    <property type="match status" value="1"/>
</dbReference>
<name>A0A1M6QYH8_9CLOT</name>
<keyword evidence="2 6" id="KW-1003">Cell membrane</keyword>